<evidence type="ECO:0000313" key="5">
    <source>
        <dbReference type="EMBL" id="KAE9409042.1"/>
    </source>
</evidence>
<keyword evidence="3" id="KW-0687">Ribonucleoprotein</keyword>
<comment type="similarity">
    <text evidence="1">Belongs to the universal ribosomal protein uL3 family.</text>
</comment>
<dbReference type="PANTHER" id="PTHR11363">
    <property type="entry name" value="60S RIBOSOMAL PROTEIN L3-RELATED"/>
    <property type="match status" value="1"/>
</dbReference>
<evidence type="ECO:0000313" key="6">
    <source>
        <dbReference type="Proteomes" id="UP000799118"/>
    </source>
</evidence>
<dbReference type="SUPFAM" id="SSF50447">
    <property type="entry name" value="Translation proteins"/>
    <property type="match status" value="1"/>
</dbReference>
<dbReference type="GO" id="GO:0003723">
    <property type="term" value="F:RNA binding"/>
    <property type="evidence" value="ECO:0007669"/>
    <property type="project" value="TreeGrafter"/>
</dbReference>
<dbReference type="Pfam" id="PF00297">
    <property type="entry name" value="Ribosomal_L3"/>
    <property type="match status" value="2"/>
</dbReference>
<dbReference type="Gene3D" id="4.10.960.10">
    <property type="entry name" value="Ribosomal protein L3, domain 3"/>
    <property type="match status" value="1"/>
</dbReference>
<dbReference type="Pfam" id="PF02171">
    <property type="entry name" value="Piwi"/>
    <property type="match status" value="1"/>
</dbReference>
<gene>
    <name evidence="5" type="ORF">BT96DRAFT_985365</name>
</gene>
<dbReference type="OrthoDB" id="1611972at2759"/>
<dbReference type="AlphaFoldDB" id="A0A6A4IA78"/>
<dbReference type="InterPro" id="IPR043129">
    <property type="entry name" value="ATPase_NBD"/>
</dbReference>
<evidence type="ECO:0000256" key="1">
    <source>
        <dbReference type="ARBA" id="ARBA00006540"/>
    </source>
</evidence>
<reference evidence="5" key="1">
    <citation type="journal article" date="2019" name="Environ. Microbiol.">
        <title>Fungal ecological strategies reflected in gene transcription - a case study of two litter decomposers.</title>
        <authorList>
            <person name="Barbi F."/>
            <person name="Kohler A."/>
            <person name="Barry K."/>
            <person name="Baskaran P."/>
            <person name="Daum C."/>
            <person name="Fauchery L."/>
            <person name="Ihrmark K."/>
            <person name="Kuo A."/>
            <person name="LaButti K."/>
            <person name="Lipzen A."/>
            <person name="Morin E."/>
            <person name="Grigoriev I.V."/>
            <person name="Henrissat B."/>
            <person name="Lindahl B."/>
            <person name="Martin F."/>
        </authorList>
    </citation>
    <scope>NUCLEOTIDE SEQUENCE</scope>
    <source>
        <strain evidence="5">JB14</strain>
    </source>
</reference>
<dbReference type="EMBL" id="ML769389">
    <property type="protein sequence ID" value="KAE9409042.1"/>
    <property type="molecule type" value="Genomic_DNA"/>
</dbReference>
<evidence type="ECO:0000259" key="4">
    <source>
        <dbReference type="Pfam" id="PF02171"/>
    </source>
</evidence>
<dbReference type="GO" id="GO:0006412">
    <property type="term" value="P:translation"/>
    <property type="evidence" value="ECO:0007669"/>
    <property type="project" value="InterPro"/>
</dbReference>
<dbReference type="Gene3D" id="3.30.1430.10">
    <property type="match status" value="1"/>
</dbReference>
<dbReference type="InterPro" id="IPR044892">
    <property type="entry name" value="Ribosomal_L3_dom_3_arc_sf"/>
</dbReference>
<dbReference type="Proteomes" id="UP000799118">
    <property type="component" value="Unassembled WGS sequence"/>
</dbReference>
<dbReference type="Gene3D" id="3.30.420.10">
    <property type="entry name" value="Ribonuclease H-like superfamily/Ribonuclease H"/>
    <property type="match status" value="1"/>
</dbReference>
<dbReference type="InterPro" id="IPR009000">
    <property type="entry name" value="Transl_B-barrel_sf"/>
</dbReference>
<dbReference type="Gene3D" id="3.30.420.40">
    <property type="match status" value="1"/>
</dbReference>
<dbReference type="GO" id="GO:0022625">
    <property type="term" value="C:cytosolic large ribosomal subunit"/>
    <property type="evidence" value="ECO:0007669"/>
    <property type="project" value="TreeGrafter"/>
</dbReference>
<feature type="domain" description="Piwi" evidence="4">
    <location>
        <begin position="1"/>
        <end position="60"/>
    </location>
</feature>
<evidence type="ECO:0000256" key="2">
    <source>
        <dbReference type="ARBA" id="ARBA00022980"/>
    </source>
</evidence>
<accession>A0A6A4IA78</accession>
<dbReference type="InterPro" id="IPR003165">
    <property type="entry name" value="Piwi"/>
</dbReference>
<dbReference type="InterPro" id="IPR000597">
    <property type="entry name" value="Ribosomal_uL3"/>
</dbReference>
<proteinExistence type="inferred from homology"/>
<name>A0A6A4IA78_9AGAR</name>
<dbReference type="SUPFAM" id="SSF53067">
    <property type="entry name" value="Actin-like ATPase domain"/>
    <property type="match status" value="1"/>
</dbReference>
<organism evidence="5 6">
    <name type="scientific">Gymnopus androsaceus JB14</name>
    <dbReference type="NCBI Taxonomy" id="1447944"/>
    <lineage>
        <taxon>Eukaryota</taxon>
        <taxon>Fungi</taxon>
        <taxon>Dikarya</taxon>
        <taxon>Basidiomycota</taxon>
        <taxon>Agaricomycotina</taxon>
        <taxon>Agaricomycetes</taxon>
        <taxon>Agaricomycetidae</taxon>
        <taxon>Agaricales</taxon>
        <taxon>Marasmiineae</taxon>
        <taxon>Omphalotaceae</taxon>
        <taxon>Gymnopus</taxon>
    </lineage>
</organism>
<evidence type="ECO:0000256" key="3">
    <source>
        <dbReference type="ARBA" id="ARBA00023274"/>
    </source>
</evidence>
<dbReference type="InterPro" id="IPR045077">
    <property type="entry name" value="L3_arc_euk"/>
</dbReference>
<dbReference type="GO" id="GO:0003735">
    <property type="term" value="F:structural constituent of ribosome"/>
    <property type="evidence" value="ECO:0007669"/>
    <property type="project" value="InterPro"/>
</dbReference>
<dbReference type="PANTHER" id="PTHR11363:SF5">
    <property type="entry name" value="LARGE RIBOSOMAL SUBUNIT PROTEIN UL3"/>
    <property type="match status" value="1"/>
</dbReference>
<keyword evidence="6" id="KW-1185">Reference proteome</keyword>
<keyword evidence="2" id="KW-0689">Ribosomal protein</keyword>
<protein>
    <recommendedName>
        <fullName evidence="4">Piwi domain-containing protein</fullName>
    </recommendedName>
</protein>
<dbReference type="InterPro" id="IPR036397">
    <property type="entry name" value="RNaseH_sf"/>
</dbReference>
<sequence length="575" mass="64195">MVIGADISHPAPGAIGPSYASIAASLDADCSCYTAQIRVQTSRNEIIEKLSEMVLRSLSHKKTHCWNGLSSSRMSFWKENSSVSGLKSFNPSKRCSYPLFTQINSPPFTQIQHALRQFHRRERSVTLALNKASRLRHPPRRILQARLRHCLSTTPNAGTYADIIASTPASHAGLSATTTPVDEKMVDLEAGIAELGWQQLRMQQDAVDLPHLFRHNNRANHYDSNQINKQTYMGALVLLSVYTPPSPYELCECFPCSCSMLGYLLRPASTPFYRYRKHSDADDILTLRYLCDHGIITRSCSRPSTRLLYRHPSCAFPLCIPRIVHSVAHAVPVYEGFALSHAILRFDLAGHDLTDFLVKNHQEDALPQTAAATSFLTVSNGSLTALMGYKAGMTHVVHDLDRPEMHKREVVEAVTVIETPPMMVVGVVGYVKTPRGLHTLTTKKTFTCYAKKHAEDGGKSAARELERIRKHCTIVHVLAHTQIRKTGLLQKKAHLMEILVNSGLIVDKVEFAHGLFEKPVKVSSVFEQDECKLPRKMHKGLRKVACIGAWHPSKVMFSVARAGQNGYHHCTEINK</sequence>
<dbReference type="Gene3D" id="3.90.640.10">
    <property type="entry name" value="Actin, Chain A, domain 4"/>
    <property type="match status" value="1"/>
</dbReference>